<comment type="caution">
    <text evidence="1">The sequence shown here is derived from an EMBL/GenBank/DDBJ whole genome shotgun (WGS) entry which is preliminary data.</text>
</comment>
<name>A0A7J0BHD5_9BACT</name>
<evidence type="ECO:0008006" key="3">
    <source>
        <dbReference type="Google" id="ProtNLM"/>
    </source>
</evidence>
<dbReference type="AlphaFoldDB" id="A0A7J0BHD5"/>
<organism evidence="1 2">
    <name type="scientific">Desulfovibrio subterraneus</name>
    <dbReference type="NCBI Taxonomy" id="2718620"/>
    <lineage>
        <taxon>Bacteria</taxon>
        <taxon>Pseudomonadati</taxon>
        <taxon>Thermodesulfobacteriota</taxon>
        <taxon>Desulfovibrionia</taxon>
        <taxon>Desulfovibrionales</taxon>
        <taxon>Desulfovibrionaceae</taxon>
        <taxon>Desulfovibrio</taxon>
    </lineage>
</organism>
<protein>
    <recommendedName>
        <fullName evidence="3">Solute-binding protein family 3/N-terminal domain-containing protein</fullName>
    </recommendedName>
</protein>
<dbReference type="PANTHER" id="PTHR38834:SF3">
    <property type="entry name" value="SOLUTE-BINDING PROTEIN FAMILY 3_N-TERMINAL DOMAIN-CONTAINING PROTEIN"/>
    <property type="match status" value="1"/>
</dbReference>
<evidence type="ECO:0000313" key="2">
    <source>
        <dbReference type="Proteomes" id="UP000503840"/>
    </source>
</evidence>
<dbReference type="EMBL" id="BLVO01000012">
    <property type="protein sequence ID" value="GFM32612.1"/>
    <property type="molecule type" value="Genomic_DNA"/>
</dbReference>
<dbReference type="Proteomes" id="UP000503840">
    <property type="component" value="Unassembled WGS sequence"/>
</dbReference>
<proteinExistence type="predicted"/>
<dbReference type="SUPFAM" id="SSF53850">
    <property type="entry name" value="Periplasmic binding protein-like II"/>
    <property type="match status" value="1"/>
</dbReference>
<accession>A0A7J0BHD5</accession>
<dbReference type="Gene3D" id="3.40.190.10">
    <property type="entry name" value="Periplasmic binding protein-like II"/>
    <property type="match status" value="2"/>
</dbReference>
<sequence>MQPDTIPRKVALEESMTSCPILKYLLLLTAFSVALCADIPAHANAAQQPLVVTEDLAPYNYQQGRELKGPCNEIVLEILRRTTKGIPRGVRVLPWSRAYALARQVPNVALYSTVRSPEREHLFHWVGPIYHDDLVMMRRRGSAVKAANLEEAKKYTIGVMQDYAGEDLLRRNNFPKVHSLPGAPEQMVYMLAHDRVDLWLESWPSGMYYAARAGKPTGWIEPLFTVAREDLYVAFSLFSDQETIRRWSDTLQSMKEDGTYRKLIDRFEERLANNQLQ</sequence>
<gene>
    <name evidence="1" type="ORF">DSM101010T_09770</name>
</gene>
<dbReference type="PANTHER" id="PTHR38834">
    <property type="entry name" value="PERIPLASMIC SUBSTRATE BINDING PROTEIN FAMILY 3"/>
    <property type="match status" value="1"/>
</dbReference>
<evidence type="ECO:0000313" key="1">
    <source>
        <dbReference type="EMBL" id="GFM32612.1"/>
    </source>
</evidence>
<reference evidence="1 2" key="1">
    <citation type="submission" date="2020-05" db="EMBL/GenBank/DDBJ databases">
        <title>Draft genome sequence of Desulfovibrio sp. strain HN2T.</title>
        <authorList>
            <person name="Ueno A."/>
            <person name="Tamazawa S."/>
            <person name="Tamamura S."/>
            <person name="Murakami T."/>
            <person name="Kiyama T."/>
            <person name="Inomata H."/>
            <person name="Amano Y."/>
            <person name="Miyakawa K."/>
            <person name="Tamaki H."/>
            <person name="Naganuma T."/>
            <person name="Kaneko K."/>
        </authorList>
    </citation>
    <scope>NUCLEOTIDE SEQUENCE [LARGE SCALE GENOMIC DNA]</scope>
    <source>
        <strain evidence="1 2">HN2</strain>
    </source>
</reference>
<keyword evidence="2" id="KW-1185">Reference proteome</keyword>